<evidence type="ECO:0000313" key="1">
    <source>
        <dbReference type="EMBL" id="RMX44490.1"/>
    </source>
</evidence>
<evidence type="ECO:0000313" key="2">
    <source>
        <dbReference type="Proteomes" id="UP000275408"/>
    </source>
</evidence>
<reference evidence="1 2" key="1">
    <citation type="journal article" date="2018" name="Sci. Rep.">
        <title>Comparative analysis of the Pocillopora damicornis genome highlights role of immune system in coral evolution.</title>
        <authorList>
            <person name="Cunning R."/>
            <person name="Bay R.A."/>
            <person name="Gillette P."/>
            <person name="Baker A.C."/>
            <person name="Traylor-Knowles N."/>
        </authorList>
    </citation>
    <scope>NUCLEOTIDE SEQUENCE [LARGE SCALE GENOMIC DNA]</scope>
    <source>
        <strain evidence="1">RSMAS</strain>
        <tissue evidence="1">Whole animal</tissue>
    </source>
</reference>
<proteinExistence type="predicted"/>
<organism evidence="1 2">
    <name type="scientific">Pocillopora damicornis</name>
    <name type="common">Cauliflower coral</name>
    <name type="synonym">Millepora damicornis</name>
    <dbReference type="NCBI Taxonomy" id="46731"/>
    <lineage>
        <taxon>Eukaryota</taxon>
        <taxon>Metazoa</taxon>
        <taxon>Cnidaria</taxon>
        <taxon>Anthozoa</taxon>
        <taxon>Hexacorallia</taxon>
        <taxon>Scleractinia</taxon>
        <taxon>Astrocoeniina</taxon>
        <taxon>Pocilloporidae</taxon>
        <taxon>Pocillopora</taxon>
    </lineage>
</organism>
<dbReference type="Proteomes" id="UP000275408">
    <property type="component" value="Unassembled WGS sequence"/>
</dbReference>
<name>A0A3M6TSW5_POCDA</name>
<keyword evidence="2" id="KW-1185">Reference proteome</keyword>
<sequence length="106" mass="11686">MKLKSLSEAIKKSKEFSSALALVDQSEGSVTCTFCKQGHPSVSCGVVTDIEARRNLLKREGRCFIWQGIALRARNATFAQEDITCQLARKPTAVVLSWKVLLKEGT</sequence>
<protein>
    <submittedName>
        <fullName evidence="1">Uncharacterized protein</fullName>
    </submittedName>
</protein>
<dbReference type="EMBL" id="RCHS01002978">
    <property type="protein sequence ID" value="RMX44490.1"/>
    <property type="molecule type" value="Genomic_DNA"/>
</dbReference>
<gene>
    <name evidence="1" type="ORF">pdam_00006020</name>
</gene>
<comment type="caution">
    <text evidence="1">The sequence shown here is derived from an EMBL/GenBank/DDBJ whole genome shotgun (WGS) entry which is preliminary data.</text>
</comment>
<dbReference type="AlphaFoldDB" id="A0A3M6TSW5"/>
<accession>A0A3M6TSW5</accession>